<feature type="region of interest" description="Disordered" evidence="15">
    <location>
        <begin position="541"/>
        <end position="560"/>
    </location>
</feature>
<evidence type="ECO:0000256" key="14">
    <source>
        <dbReference type="PROSITE-ProRule" id="PRU10141"/>
    </source>
</evidence>
<feature type="compositionally biased region" description="Low complexity" evidence="15">
    <location>
        <begin position="593"/>
        <end position="615"/>
    </location>
</feature>
<organism evidence="17 18">
    <name type="scientific">Brachionus plicatilis</name>
    <name type="common">Marine rotifer</name>
    <name type="synonym">Brachionus muelleri</name>
    <dbReference type="NCBI Taxonomy" id="10195"/>
    <lineage>
        <taxon>Eukaryota</taxon>
        <taxon>Metazoa</taxon>
        <taxon>Spiralia</taxon>
        <taxon>Gnathifera</taxon>
        <taxon>Rotifera</taxon>
        <taxon>Eurotatoria</taxon>
        <taxon>Monogononta</taxon>
        <taxon>Pseudotrocha</taxon>
        <taxon>Ploima</taxon>
        <taxon>Brachionidae</taxon>
        <taxon>Brachionus</taxon>
    </lineage>
</organism>
<dbReference type="GO" id="GO:0006417">
    <property type="term" value="P:regulation of translation"/>
    <property type="evidence" value="ECO:0007669"/>
    <property type="project" value="UniProtKB-KW"/>
</dbReference>
<comment type="catalytic activity">
    <reaction evidence="13">
        <text>L-seryl-[protein] + ATP = O-phospho-L-seryl-[protein] + ADP + H(+)</text>
        <dbReference type="Rhea" id="RHEA:17989"/>
        <dbReference type="Rhea" id="RHEA-COMP:9863"/>
        <dbReference type="Rhea" id="RHEA-COMP:11604"/>
        <dbReference type="ChEBI" id="CHEBI:15378"/>
        <dbReference type="ChEBI" id="CHEBI:29999"/>
        <dbReference type="ChEBI" id="CHEBI:30616"/>
        <dbReference type="ChEBI" id="CHEBI:83421"/>
        <dbReference type="ChEBI" id="CHEBI:456216"/>
        <dbReference type="EC" id="2.7.11.1"/>
    </reaction>
</comment>
<feature type="region of interest" description="Disordered" evidence="15">
    <location>
        <begin position="467"/>
        <end position="492"/>
    </location>
</feature>
<dbReference type="SMART" id="SM00220">
    <property type="entry name" value="S_TKc"/>
    <property type="match status" value="1"/>
</dbReference>
<comment type="catalytic activity">
    <reaction evidence="12">
        <text>L-threonyl-[protein] + ATP = O-phospho-L-threonyl-[protein] + ADP + H(+)</text>
        <dbReference type="Rhea" id="RHEA:46608"/>
        <dbReference type="Rhea" id="RHEA-COMP:11060"/>
        <dbReference type="Rhea" id="RHEA-COMP:11605"/>
        <dbReference type="ChEBI" id="CHEBI:15378"/>
        <dbReference type="ChEBI" id="CHEBI:30013"/>
        <dbReference type="ChEBI" id="CHEBI:30616"/>
        <dbReference type="ChEBI" id="CHEBI:61977"/>
        <dbReference type="ChEBI" id="CHEBI:456216"/>
        <dbReference type="EC" id="2.7.11.1"/>
    </reaction>
</comment>
<dbReference type="InterPro" id="IPR000719">
    <property type="entry name" value="Prot_kinase_dom"/>
</dbReference>
<evidence type="ECO:0000256" key="7">
    <source>
        <dbReference type="ARBA" id="ARBA00022741"/>
    </source>
</evidence>
<dbReference type="PROSITE" id="PS50011">
    <property type="entry name" value="PROTEIN_KINASE_DOM"/>
    <property type="match status" value="1"/>
</dbReference>
<evidence type="ECO:0000256" key="11">
    <source>
        <dbReference type="ARBA" id="ARBA00022845"/>
    </source>
</evidence>
<evidence type="ECO:0000256" key="8">
    <source>
        <dbReference type="ARBA" id="ARBA00022777"/>
    </source>
</evidence>
<dbReference type="Gene3D" id="3.30.200.20">
    <property type="entry name" value="Phosphorylase Kinase, domain 1"/>
    <property type="match status" value="1"/>
</dbReference>
<evidence type="ECO:0000259" key="16">
    <source>
        <dbReference type="PROSITE" id="PS50011"/>
    </source>
</evidence>
<dbReference type="GO" id="GO:0005524">
    <property type="term" value="F:ATP binding"/>
    <property type="evidence" value="ECO:0007669"/>
    <property type="project" value="UniProtKB-UniRule"/>
</dbReference>
<dbReference type="STRING" id="10195.A0A3M7T517"/>
<dbReference type="Proteomes" id="UP000276133">
    <property type="component" value="Unassembled WGS sequence"/>
</dbReference>
<feature type="region of interest" description="Disordered" evidence="15">
    <location>
        <begin position="673"/>
        <end position="758"/>
    </location>
</feature>
<keyword evidence="5" id="KW-0808">Transferase</keyword>
<evidence type="ECO:0000256" key="2">
    <source>
        <dbReference type="ARBA" id="ARBA00006692"/>
    </source>
</evidence>
<dbReference type="SUPFAM" id="SSF56112">
    <property type="entry name" value="Protein kinase-like (PK-like)"/>
    <property type="match status" value="1"/>
</dbReference>
<dbReference type="OrthoDB" id="5794026at2759"/>
<evidence type="ECO:0000256" key="10">
    <source>
        <dbReference type="ARBA" id="ARBA00022842"/>
    </source>
</evidence>
<dbReference type="GO" id="GO:0046872">
    <property type="term" value="F:metal ion binding"/>
    <property type="evidence" value="ECO:0007669"/>
    <property type="project" value="UniProtKB-KW"/>
</dbReference>
<dbReference type="Gene3D" id="1.10.510.10">
    <property type="entry name" value="Transferase(Phosphotransferase) domain 1"/>
    <property type="match status" value="1"/>
</dbReference>
<proteinExistence type="inferred from homology"/>
<comment type="cofactor">
    <cofactor evidence="1">
        <name>Mg(2+)</name>
        <dbReference type="ChEBI" id="CHEBI:18420"/>
    </cofactor>
</comment>
<dbReference type="PROSITE" id="PS00108">
    <property type="entry name" value="PROTEIN_KINASE_ST"/>
    <property type="match status" value="1"/>
</dbReference>
<feature type="binding site" evidence="14">
    <location>
        <position position="125"/>
    </location>
    <ligand>
        <name>ATP</name>
        <dbReference type="ChEBI" id="CHEBI:30616"/>
    </ligand>
</feature>
<evidence type="ECO:0000256" key="9">
    <source>
        <dbReference type="ARBA" id="ARBA00022840"/>
    </source>
</evidence>
<dbReference type="EMBL" id="REGN01000272">
    <property type="protein sequence ID" value="RNA43112.1"/>
    <property type="molecule type" value="Genomic_DNA"/>
</dbReference>
<dbReference type="InterPro" id="IPR017441">
    <property type="entry name" value="Protein_kinase_ATP_BS"/>
</dbReference>
<evidence type="ECO:0000256" key="12">
    <source>
        <dbReference type="ARBA" id="ARBA00047899"/>
    </source>
</evidence>
<evidence type="ECO:0000256" key="1">
    <source>
        <dbReference type="ARBA" id="ARBA00001946"/>
    </source>
</evidence>
<evidence type="ECO:0000256" key="6">
    <source>
        <dbReference type="ARBA" id="ARBA00022723"/>
    </source>
</evidence>
<keyword evidence="6" id="KW-0479">Metal-binding</keyword>
<keyword evidence="9 14" id="KW-0067">ATP-binding</keyword>
<feature type="region of interest" description="Disordered" evidence="15">
    <location>
        <begin position="58"/>
        <end position="84"/>
    </location>
</feature>
<evidence type="ECO:0000313" key="18">
    <source>
        <dbReference type="Proteomes" id="UP000276133"/>
    </source>
</evidence>
<dbReference type="PROSITE" id="PS00107">
    <property type="entry name" value="PROTEIN_KINASE_ATP"/>
    <property type="match status" value="1"/>
</dbReference>
<feature type="region of interest" description="Disordered" evidence="15">
    <location>
        <begin position="590"/>
        <end position="656"/>
    </location>
</feature>
<feature type="compositionally biased region" description="Pro residues" evidence="15">
    <location>
        <begin position="641"/>
        <end position="651"/>
    </location>
</feature>
<feature type="compositionally biased region" description="Basic residues" evidence="15">
    <location>
        <begin position="702"/>
        <end position="714"/>
    </location>
</feature>
<evidence type="ECO:0000256" key="3">
    <source>
        <dbReference type="ARBA" id="ARBA00012513"/>
    </source>
</evidence>
<comment type="caution">
    <text evidence="17">The sequence shown here is derived from an EMBL/GenBank/DDBJ whole genome shotgun (WGS) entry which is preliminary data.</text>
</comment>
<dbReference type="InterPro" id="IPR011009">
    <property type="entry name" value="Kinase-like_dom_sf"/>
</dbReference>
<dbReference type="AlphaFoldDB" id="A0A3M7T517"/>
<name>A0A3M7T517_BRAPC</name>
<evidence type="ECO:0000256" key="5">
    <source>
        <dbReference type="ARBA" id="ARBA00022679"/>
    </source>
</evidence>
<keyword evidence="10" id="KW-0460">Magnesium</keyword>
<dbReference type="FunFam" id="1.10.510.10:FF:000119">
    <property type="entry name" value="Putative map kinase-interacting serine/threonine-protein kinase 1"/>
    <property type="match status" value="1"/>
</dbReference>
<feature type="compositionally biased region" description="Polar residues" evidence="15">
    <location>
        <begin position="467"/>
        <end position="481"/>
    </location>
</feature>
<dbReference type="GO" id="GO:0004674">
    <property type="term" value="F:protein serine/threonine kinase activity"/>
    <property type="evidence" value="ECO:0007669"/>
    <property type="project" value="UniProtKB-KW"/>
</dbReference>
<keyword evidence="7 14" id="KW-0547">Nucleotide-binding</keyword>
<evidence type="ECO:0000313" key="17">
    <source>
        <dbReference type="EMBL" id="RNA43112.1"/>
    </source>
</evidence>
<keyword evidence="18" id="KW-1185">Reference proteome</keyword>
<dbReference type="PANTHER" id="PTHR24349">
    <property type="entry name" value="SERINE/THREONINE-PROTEIN KINASE"/>
    <property type="match status" value="1"/>
</dbReference>
<dbReference type="InterPro" id="IPR008271">
    <property type="entry name" value="Ser/Thr_kinase_AS"/>
</dbReference>
<dbReference type="Pfam" id="PF00069">
    <property type="entry name" value="Pkinase"/>
    <property type="match status" value="1"/>
</dbReference>
<keyword evidence="8 17" id="KW-0418">Kinase</keyword>
<dbReference type="FunFam" id="3.30.200.20:FF:000093">
    <property type="entry name" value="Putative map kinase-interacting serine/threonine-protein kinase 1"/>
    <property type="match status" value="1"/>
</dbReference>
<reference evidence="17 18" key="1">
    <citation type="journal article" date="2018" name="Sci. Rep.">
        <title>Genomic signatures of local adaptation to the degree of environmental predictability in rotifers.</title>
        <authorList>
            <person name="Franch-Gras L."/>
            <person name="Hahn C."/>
            <person name="Garcia-Roger E.M."/>
            <person name="Carmona M.J."/>
            <person name="Serra M."/>
            <person name="Gomez A."/>
        </authorList>
    </citation>
    <scope>NUCLEOTIDE SEQUENCE [LARGE SCALE GENOMIC DNA]</scope>
    <source>
        <strain evidence="17">HYR1</strain>
    </source>
</reference>
<feature type="compositionally biased region" description="Polar residues" evidence="15">
    <location>
        <begin position="687"/>
        <end position="696"/>
    </location>
</feature>
<feature type="compositionally biased region" description="Basic residues" evidence="15">
    <location>
        <begin position="625"/>
        <end position="637"/>
    </location>
</feature>
<comment type="similarity">
    <text evidence="2">Belongs to the protein kinase superfamily. CAMK Ser/Thr protein kinase family.</text>
</comment>
<evidence type="ECO:0000256" key="15">
    <source>
        <dbReference type="SAM" id="MobiDB-lite"/>
    </source>
</evidence>
<keyword evidence="4" id="KW-0723">Serine/threonine-protein kinase</keyword>
<feature type="compositionally biased region" description="Basic residues" evidence="15">
    <location>
        <begin position="746"/>
        <end position="758"/>
    </location>
</feature>
<accession>A0A3M7T517</accession>
<feature type="domain" description="Protein kinase" evidence="16">
    <location>
        <begin position="96"/>
        <end position="380"/>
    </location>
</feature>
<keyword evidence="11" id="KW-0810">Translation regulation</keyword>
<feature type="compositionally biased region" description="Polar residues" evidence="15">
    <location>
        <begin position="731"/>
        <end position="744"/>
    </location>
</feature>
<sequence length="758" mass="84644">MLAEPMFQFTEEFEQRPVQMSLVSPMVQQQQQRASLKRPSKLELKINLNDEQSALLTPKAASDAGASERPAKSTNKKKKRRFASDMQSSRFADVYALTGESLGRGAYGQVFACRNIYTGHEYAVKIIDKYTHPNRERVFKEIEIYLHCRDAPNILKIIEFFEEQERFYVVFEKMEGGPLLNHIERRGHLSEREASIIVKDIASALDFLHSKGMAHRDLKPENILCQCKNSVIPVRICDFDLGSSIKINSRSATPVTTPELCTPVGSAEYLAPEVVEAFMNDMSYDKRCDLWSLGVIVYIMLSGKVPFTGKCGSDCGWDRGKECRECQQFLFERIQEGVYEFPSEDWDHVSADAKDLITHLLEHDVTRRYSAADVLRHPWITGDAPSTQLCTPSVLKRSVFFGNNSVRDIDKYADEALAINRMVEHSLSSSMHLSRSSSTFFYAEIQHQQEKQELKLNEIKYANEHAANQTQSNEQADTPTGSPRMFTIGNNDDDDDDDFNFDEFQDKFSFCNDFINTSGQTVNQSLDHMDTMAYLFSNKLRSDDREPRRPTKSIQIKPRFDDDNSSVDYFLASSVDTVINAPYMRTVSQPRPIATIETPSSTSSSSANSIQAADSVHTNQNATPKKARKKNKKKKKCAPGPVQPPPAPPAPSQTSAMKQLFSSIVSAVASSVASSAQQSDKTKKKSVLNSSNSDSNIEAKGAKQKHKPKMRKPHASQMQAAGGPTGTGGTSVKSASVTVDQSGGMSKHKAIKPQGKKW</sequence>
<gene>
    <name evidence="17" type="ORF">BpHYR1_015342</name>
</gene>
<evidence type="ECO:0000256" key="4">
    <source>
        <dbReference type="ARBA" id="ARBA00022527"/>
    </source>
</evidence>
<protein>
    <recommendedName>
        <fullName evidence="3">non-specific serine/threonine protein kinase</fullName>
        <ecNumber evidence="3">2.7.11.1</ecNumber>
    </recommendedName>
</protein>
<dbReference type="EC" id="2.7.11.1" evidence="3"/>
<dbReference type="InterPro" id="IPR050205">
    <property type="entry name" value="CDPK_Ser/Thr_kinases"/>
</dbReference>
<evidence type="ECO:0000256" key="13">
    <source>
        <dbReference type="ARBA" id="ARBA00048679"/>
    </source>
</evidence>